<reference evidence="1 2" key="1">
    <citation type="submission" date="2019-07" db="EMBL/GenBank/DDBJ databases">
        <title>R&amp;d 2014.</title>
        <authorList>
            <person name="Klenk H.-P."/>
        </authorList>
    </citation>
    <scope>NUCLEOTIDE SEQUENCE [LARGE SCALE GENOMIC DNA]</scope>
    <source>
        <strain evidence="1 2">DSM 45764</strain>
    </source>
</reference>
<comment type="caution">
    <text evidence="1">The sequence shown here is derived from an EMBL/GenBank/DDBJ whole genome shotgun (WGS) entry which is preliminary data.</text>
</comment>
<gene>
    <name evidence="1" type="ORF">JD78_02146</name>
</gene>
<dbReference type="InterPro" id="IPR025534">
    <property type="entry name" value="DUF4420"/>
</dbReference>
<organism evidence="1 2">
    <name type="scientific">Modestobacter roseus</name>
    <dbReference type="NCBI Taxonomy" id="1181884"/>
    <lineage>
        <taxon>Bacteria</taxon>
        <taxon>Bacillati</taxon>
        <taxon>Actinomycetota</taxon>
        <taxon>Actinomycetes</taxon>
        <taxon>Geodermatophilales</taxon>
        <taxon>Geodermatophilaceae</taxon>
        <taxon>Modestobacter</taxon>
    </lineage>
</organism>
<sequence length="254" mass="27950">MGLPDATYVDFVCLDQAVLHTFAAVTSDLVRAVLEADLDARREKLLSVLSEWRWFWGVDPSRLSATDALGLFGELWFLVRWVGVSSKAIEAWDASNGARHDFQWPAQSVEVKTTSSGGAVVHNIERLEQLEDAETGQLYLFSLRVSRDALGANTLAGLVHAATGALADDPAARSELLAKLSRRGYTPAADEHARVPFRVVDEALYRVADSFPRLTRASFADGLPPAITKLSYQLDMNACADWRVAETPDTARFR</sequence>
<dbReference type="Proteomes" id="UP000321490">
    <property type="component" value="Unassembled WGS sequence"/>
</dbReference>
<evidence type="ECO:0000313" key="2">
    <source>
        <dbReference type="Proteomes" id="UP000321490"/>
    </source>
</evidence>
<accession>A0A562IRU0</accession>
<keyword evidence="2" id="KW-1185">Reference proteome</keyword>
<proteinExistence type="predicted"/>
<dbReference type="Pfam" id="PF14390">
    <property type="entry name" value="DUF4420"/>
    <property type="match status" value="1"/>
</dbReference>
<dbReference type="AlphaFoldDB" id="A0A562IRU0"/>
<protein>
    <submittedName>
        <fullName evidence="1">Putative PD-(D/E)XK family protein DUF4420</fullName>
    </submittedName>
</protein>
<dbReference type="EMBL" id="VLKF01000001">
    <property type="protein sequence ID" value="TWH73622.1"/>
    <property type="molecule type" value="Genomic_DNA"/>
</dbReference>
<evidence type="ECO:0000313" key="1">
    <source>
        <dbReference type="EMBL" id="TWH73622.1"/>
    </source>
</evidence>
<name>A0A562IRU0_9ACTN</name>